<evidence type="ECO:0000313" key="3">
    <source>
        <dbReference type="Proteomes" id="UP000235346"/>
    </source>
</evidence>
<protein>
    <recommendedName>
        <fullName evidence="1">RNA polymerase sigma-70 region 2 domain-containing protein</fullName>
    </recommendedName>
</protein>
<dbReference type="Gene3D" id="1.10.1740.10">
    <property type="match status" value="1"/>
</dbReference>
<dbReference type="EMBL" id="PNRE01000084">
    <property type="protein sequence ID" value="PMR67761.1"/>
    <property type="molecule type" value="Genomic_DNA"/>
</dbReference>
<dbReference type="GO" id="GO:0003700">
    <property type="term" value="F:DNA-binding transcription factor activity"/>
    <property type="evidence" value="ECO:0007669"/>
    <property type="project" value="InterPro"/>
</dbReference>
<feature type="domain" description="RNA polymerase sigma-70 region 2" evidence="1">
    <location>
        <begin position="32"/>
        <end position="91"/>
    </location>
</feature>
<evidence type="ECO:0000313" key="2">
    <source>
        <dbReference type="EMBL" id="PMR67761.1"/>
    </source>
</evidence>
<keyword evidence="3" id="KW-1185">Reference proteome</keyword>
<proteinExistence type="predicted"/>
<dbReference type="SUPFAM" id="SSF88946">
    <property type="entry name" value="Sigma2 domain of RNA polymerase sigma factors"/>
    <property type="match status" value="1"/>
</dbReference>
<accession>A0A2N7THU4</accession>
<comment type="caution">
    <text evidence="2">The sequence shown here is derived from an EMBL/GenBank/DDBJ whole genome shotgun (WGS) entry which is preliminary data.</text>
</comment>
<dbReference type="InterPro" id="IPR013325">
    <property type="entry name" value="RNA_pol_sigma_r2"/>
</dbReference>
<reference evidence="2 3" key="1">
    <citation type="submission" date="2018-01" db="EMBL/GenBank/DDBJ databases">
        <title>Halomonas endophytica sp. nov., isolated from storage liquid in the stems of Populus euphratica.</title>
        <authorList>
            <person name="Chen C."/>
        </authorList>
    </citation>
    <scope>NUCLEOTIDE SEQUENCE [LARGE SCALE GENOMIC DNA]</scope>
    <source>
        <strain evidence="2 3">DSM 26881</strain>
    </source>
</reference>
<dbReference type="GO" id="GO:0006352">
    <property type="term" value="P:DNA-templated transcription initiation"/>
    <property type="evidence" value="ECO:0007669"/>
    <property type="project" value="InterPro"/>
</dbReference>
<dbReference type="AlphaFoldDB" id="A0A2N7THU4"/>
<organism evidence="2 3">
    <name type="scientific">Halomonas heilongjiangensis</name>
    <dbReference type="NCBI Taxonomy" id="1387883"/>
    <lineage>
        <taxon>Bacteria</taxon>
        <taxon>Pseudomonadati</taxon>
        <taxon>Pseudomonadota</taxon>
        <taxon>Gammaproteobacteria</taxon>
        <taxon>Oceanospirillales</taxon>
        <taxon>Halomonadaceae</taxon>
        <taxon>Halomonas</taxon>
    </lineage>
</organism>
<sequence length="423" mass="48257">MSARLPENPAPLTQALDACRHRDPEGFHRLRQAVAPAMLATALHFVQDVRQSEDVVHDTLLLAWLNAGRFAADDLPPGSWLFTILGSRLHSQLEALAGRPPSAPRAVPTGLQGQALWTLAHGLEPRPPSASLGDRLTESLLARLAAPQLPRTPTGELVHPPLYDARLRRKMLTSRLAYQAKEGFKRRLGRPLEEWAFRRWLAQRSVGQWLEAQGLPRRSVEAALGDRLDLEVNPGRLVRCMSYPDAFPDRTERRKASNLFLWSGDWDLPHHSLADSSRTRFIQDLWTHRLEPSRSETFRRLEQQREQGRPLRSHHKGMLLDSRERILEYLRLYLLYMENMACFGFDKHEGKDRLGVTIDRHGRIIKTNKGLHRLAMAQVLGLSEITVRVRSVHRQWWQRHAGDAKGRDALERVAQALPECVPA</sequence>
<dbReference type="InterPro" id="IPR007627">
    <property type="entry name" value="RNA_pol_sigma70_r2"/>
</dbReference>
<dbReference type="Pfam" id="PF04542">
    <property type="entry name" value="Sigma70_r2"/>
    <property type="match status" value="1"/>
</dbReference>
<evidence type="ECO:0000259" key="1">
    <source>
        <dbReference type="Pfam" id="PF04542"/>
    </source>
</evidence>
<gene>
    <name evidence="2" type="ORF">C1H66_18125</name>
</gene>
<dbReference type="RefSeq" id="WP_102629282.1">
    <property type="nucleotide sequence ID" value="NZ_PDOH01000033.1"/>
</dbReference>
<name>A0A2N7THU4_9GAMM</name>
<dbReference type="OrthoDB" id="7348468at2"/>
<dbReference type="Proteomes" id="UP000235346">
    <property type="component" value="Unassembled WGS sequence"/>
</dbReference>